<evidence type="ECO:0000259" key="1">
    <source>
        <dbReference type="PROSITE" id="PS51186"/>
    </source>
</evidence>
<comment type="caution">
    <text evidence="2">The sequence shown here is derived from an EMBL/GenBank/DDBJ whole genome shotgun (WGS) entry which is preliminary data.</text>
</comment>
<gene>
    <name evidence="2" type="ORF">ANANG_G00058940</name>
</gene>
<reference evidence="2" key="1">
    <citation type="submission" date="2021-01" db="EMBL/GenBank/DDBJ databases">
        <title>A chromosome-scale assembly of European eel, Anguilla anguilla.</title>
        <authorList>
            <person name="Henkel C."/>
            <person name="Jong-Raadsen S.A."/>
            <person name="Dufour S."/>
            <person name="Weltzien F.-A."/>
            <person name="Palstra A.P."/>
            <person name="Pelster B."/>
            <person name="Spaink H.P."/>
            <person name="Van Den Thillart G.E."/>
            <person name="Jansen H."/>
            <person name="Zahm M."/>
            <person name="Klopp C."/>
            <person name="Cedric C."/>
            <person name="Louis A."/>
            <person name="Berthelot C."/>
            <person name="Parey E."/>
            <person name="Roest Crollius H."/>
            <person name="Montfort J."/>
            <person name="Robinson-Rechavi M."/>
            <person name="Bucao C."/>
            <person name="Bouchez O."/>
            <person name="Gislard M."/>
            <person name="Lluch J."/>
            <person name="Milhes M."/>
            <person name="Lampietro C."/>
            <person name="Lopez Roques C."/>
            <person name="Donnadieu C."/>
            <person name="Braasch I."/>
            <person name="Desvignes T."/>
            <person name="Postlethwait J."/>
            <person name="Bobe J."/>
            <person name="Guiguen Y."/>
            <person name="Dirks R."/>
        </authorList>
    </citation>
    <scope>NUCLEOTIDE SEQUENCE</scope>
    <source>
        <strain evidence="2">Tag_6206</strain>
        <tissue evidence="2">Liver</tissue>
    </source>
</reference>
<name>A0A9D3MNI0_ANGAN</name>
<evidence type="ECO:0000313" key="2">
    <source>
        <dbReference type="EMBL" id="KAG5852107.1"/>
    </source>
</evidence>
<dbReference type="Proteomes" id="UP001044222">
    <property type="component" value="Unassembled WGS sequence"/>
</dbReference>
<dbReference type="InterPro" id="IPR016181">
    <property type="entry name" value="Acyl_CoA_acyltransferase"/>
</dbReference>
<dbReference type="PANTHER" id="PTHR47403">
    <property type="entry name" value="LOC100145250 PROTEIN"/>
    <property type="match status" value="1"/>
</dbReference>
<dbReference type="PROSITE" id="PS51186">
    <property type="entry name" value="GNAT"/>
    <property type="match status" value="1"/>
</dbReference>
<dbReference type="AlphaFoldDB" id="A0A9D3MNI0"/>
<dbReference type="PANTHER" id="PTHR47403:SF2">
    <property type="entry name" value="N-ACETYLTRANSFERASE 16,-LIKE"/>
    <property type="match status" value="1"/>
</dbReference>
<dbReference type="Pfam" id="PF00583">
    <property type="entry name" value="Acetyltransf_1"/>
    <property type="match status" value="1"/>
</dbReference>
<feature type="domain" description="N-acetyltransferase" evidence="1">
    <location>
        <begin position="13"/>
        <end position="164"/>
    </location>
</feature>
<dbReference type="Gene3D" id="3.40.630.30">
    <property type="match status" value="1"/>
</dbReference>
<keyword evidence="3" id="KW-1185">Reference proteome</keyword>
<dbReference type="Pfam" id="PF24066">
    <property type="entry name" value="Hisat_C"/>
    <property type="match status" value="1"/>
</dbReference>
<dbReference type="GO" id="GO:0016747">
    <property type="term" value="F:acyltransferase activity, transferring groups other than amino-acyl groups"/>
    <property type="evidence" value="ECO:0007669"/>
    <property type="project" value="InterPro"/>
</dbReference>
<dbReference type="SUPFAM" id="SSF55729">
    <property type="entry name" value="Acyl-CoA N-acyltransferases (Nat)"/>
    <property type="match status" value="1"/>
</dbReference>
<dbReference type="InterPro" id="IPR000182">
    <property type="entry name" value="GNAT_dom"/>
</dbReference>
<dbReference type="CDD" id="cd04301">
    <property type="entry name" value="NAT_SF"/>
    <property type="match status" value="1"/>
</dbReference>
<proteinExistence type="predicted"/>
<dbReference type="EMBL" id="JAFIRN010000003">
    <property type="protein sequence ID" value="KAG5852107.1"/>
    <property type="molecule type" value="Genomic_DNA"/>
</dbReference>
<sequence>MMELRSIGESDGFTFWLAQPEDYDAVMDISDNIYGGNDYLPHRYHSWMTEPNRVVILAKREGKLVALESGLVVDEGHTVVVEGLRVCPNERGKGVARIIQRWVQQYIRQLYPSVRVLRLTRNNDSGPEKLAKFTVLGKRAILSICGKAENLDSFLSILKAKLDPEPMLTVLDEVQLRGLLLDSELGSRLQLPGDAMIVDWQPLQPIESNLEVFQRRNLTWLADRSVSPTFLSVHTPPYPVPYNGGSLRFNIDLFGTSQSLAHLALVSHLERVRGKIQGVVWIFVYMHRSLWKGMREYCESLTDVVSFRDYWEQLILERPF</sequence>
<organism evidence="2 3">
    <name type="scientific">Anguilla anguilla</name>
    <name type="common">European freshwater eel</name>
    <name type="synonym">Muraena anguilla</name>
    <dbReference type="NCBI Taxonomy" id="7936"/>
    <lineage>
        <taxon>Eukaryota</taxon>
        <taxon>Metazoa</taxon>
        <taxon>Chordata</taxon>
        <taxon>Craniata</taxon>
        <taxon>Vertebrata</taxon>
        <taxon>Euteleostomi</taxon>
        <taxon>Actinopterygii</taxon>
        <taxon>Neopterygii</taxon>
        <taxon>Teleostei</taxon>
        <taxon>Anguilliformes</taxon>
        <taxon>Anguillidae</taxon>
        <taxon>Anguilla</taxon>
    </lineage>
</organism>
<protein>
    <recommendedName>
        <fullName evidence="1">N-acetyltransferase domain-containing protein</fullName>
    </recommendedName>
</protein>
<evidence type="ECO:0000313" key="3">
    <source>
        <dbReference type="Proteomes" id="UP001044222"/>
    </source>
</evidence>
<dbReference type="InterPro" id="IPR056483">
    <property type="entry name" value="Hisat_C"/>
</dbReference>
<accession>A0A9D3MNI0</accession>